<dbReference type="AlphaFoldDB" id="A0A517NHU3"/>
<dbReference type="Pfam" id="PF07610">
    <property type="entry name" value="DUF1573"/>
    <property type="match status" value="1"/>
</dbReference>
<feature type="region of interest" description="Disordered" evidence="1">
    <location>
        <begin position="266"/>
        <end position="291"/>
    </location>
</feature>
<protein>
    <recommendedName>
        <fullName evidence="4">DUF1573 domain-containing protein</fullName>
    </recommendedName>
</protein>
<dbReference type="PANTHER" id="PTHR37833">
    <property type="entry name" value="LIPOPROTEIN-RELATED"/>
    <property type="match status" value="1"/>
</dbReference>
<accession>A0A517NHU3</accession>
<keyword evidence="3" id="KW-1185">Reference proteome</keyword>
<feature type="compositionally biased region" description="Acidic residues" evidence="1">
    <location>
        <begin position="268"/>
        <end position="291"/>
    </location>
</feature>
<dbReference type="PANTHER" id="PTHR37833:SF1">
    <property type="entry name" value="SIGNAL PEPTIDE PROTEIN"/>
    <property type="match status" value="1"/>
</dbReference>
<organism evidence="2 3">
    <name type="scientific">Rubripirellula lacrimiformis</name>
    <dbReference type="NCBI Taxonomy" id="1930273"/>
    <lineage>
        <taxon>Bacteria</taxon>
        <taxon>Pseudomonadati</taxon>
        <taxon>Planctomycetota</taxon>
        <taxon>Planctomycetia</taxon>
        <taxon>Pirellulales</taxon>
        <taxon>Pirellulaceae</taxon>
        <taxon>Rubripirellula</taxon>
    </lineage>
</organism>
<evidence type="ECO:0008006" key="4">
    <source>
        <dbReference type="Google" id="ProtNLM"/>
    </source>
</evidence>
<sequence>MKNLWVWIIVSALIGTGTAWTINYQRYGYRPSEFGPFRVGGDVTPENVAKFINLRSQEASETYGRVQVDGETEHDFGVMSPGDEGEKKFTVRNVGKGQLRLRVGASTCKCTIGELDKTVLEPGEQTDITLTWTVKPGSSEFGQSAQLLTNDPGMVAITLKITGKIVSDFQLVPEVWTFGEIAAGEPFEVSGLVYNFMSKPVDPVDVRFSDEKLTALSEFDIEELDRADFGTGNQKAVQAFRVTAKVQAGLPQGNISQNLVFGFNMAQPDDESDSETSQETKDDDAGDEELSATDSKLYASIPVKGRIVGALRMLESSKLTQVGTEFIYDFGRIGPDDSLIAKTFVVLKGEERDNTTLTVGKIKPEGVVRAELGEPKSRGSMVLYPLKIELVPSDKTISRLGKDKGDYGSIWIESDNPKASRMRVVLKFAIEGR</sequence>
<proteinExistence type="predicted"/>
<gene>
    <name evidence="2" type="ORF">K227x_51200</name>
</gene>
<dbReference type="InterPro" id="IPR011467">
    <property type="entry name" value="DUF1573"/>
</dbReference>
<dbReference type="InterPro" id="IPR013783">
    <property type="entry name" value="Ig-like_fold"/>
</dbReference>
<dbReference type="KEGG" id="rlc:K227x_51200"/>
<name>A0A517NHU3_9BACT</name>
<dbReference type="RefSeq" id="WP_145173713.1">
    <property type="nucleotide sequence ID" value="NZ_CP036525.1"/>
</dbReference>
<evidence type="ECO:0000313" key="3">
    <source>
        <dbReference type="Proteomes" id="UP000318538"/>
    </source>
</evidence>
<evidence type="ECO:0000256" key="1">
    <source>
        <dbReference type="SAM" id="MobiDB-lite"/>
    </source>
</evidence>
<evidence type="ECO:0000313" key="2">
    <source>
        <dbReference type="EMBL" id="QDT06704.1"/>
    </source>
</evidence>
<dbReference type="EMBL" id="CP036525">
    <property type="protein sequence ID" value="QDT06704.1"/>
    <property type="molecule type" value="Genomic_DNA"/>
</dbReference>
<reference evidence="2 3" key="1">
    <citation type="submission" date="2019-02" db="EMBL/GenBank/DDBJ databases">
        <title>Deep-cultivation of Planctomycetes and their phenomic and genomic characterization uncovers novel biology.</title>
        <authorList>
            <person name="Wiegand S."/>
            <person name="Jogler M."/>
            <person name="Boedeker C."/>
            <person name="Pinto D."/>
            <person name="Vollmers J."/>
            <person name="Rivas-Marin E."/>
            <person name="Kohn T."/>
            <person name="Peeters S.H."/>
            <person name="Heuer A."/>
            <person name="Rast P."/>
            <person name="Oberbeckmann S."/>
            <person name="Bunk B."/>
            <person name="Jeske O."/>
            <person name="Meyerdierks A."/>
            <person name="Storesund J.E."/>
            <person name="Kallscheuer N."/>
            <person name="Luecker S."/>
            <person name="Lage O.M."/>
            <person name="Pohl T."/>
            <person name="Merkel B.J."/>
            <person name="Hornburger P."/>
            <person name="Mueller R.-W."/>
            <person name="Bruemmer F."/>
            <person name="Labrenz M."/>
            <person name="Spormann A.M."/>
            <person name="Op den Camp H."/>
            <person name="Overmann J."/>
            <person name="Amann R."/>
            <person name="Jetten M.S.M."/>
            <person name="Mascher T."/>
            <person name="Medema M.H."/>
            <person name="Devos D.P."/>
            <person name="Kaster A.-K."/>
            <person name="Ovreas L."/>
            <person name="Rohde M."/>
            <person name="Galperin M.Y."/>
            <person name="Jogler C."/>
        </authorList>
    </citation>
    <scope>NUCLEOTIDE SEQUENCE [LARGE SCALE GENOMIC DNA]</scope>
    <source>
        <strain evidence="2 3">K22_7</strain>
    </source>
</reference>
<dbReference type="Gene3D" id="2.60.40.10">
    <property type="entry name" value="Immunoglobulins"/>
    <property type="match status" value="1"/>
</dbReference>
<dbReference type="Proteomes" id="UP000318538">
    <property type="component" value="Chromosome"/>
</dbReference>
<dbReference type="OrthoDB" id="215317at2"/>